<accession>X0YXU7</accession>
<proteinExistence type="predicted"/>
<protein>
    <submittedName>
        <fullName evidence="1">Uncharacterized protein</fullName>
    </submittedName>
</protein>
<dbReference type="AlphaFoldDB" id="X0YXU7"/>
<gene>
    <name evidence="1" type="ORF">S01H1_66103</name>
</gene>
<sequence>MSPIDWVKVCLLGESFQALVPLWPAATAMQWRPETLGLTRVRKRPKLYEGGGARLKGVPS</sequence>
<dbReference type="EMBL" id="BARS01043694">
    <property type="protein sequence ID" value="GAG41381.1"/>
    <property type="molecule type" value="Genomic_DNA"/>
</dbReference>
<comment type="caution">
    <text evidence="1">The sequence shown here is derived from an EMBL/GenBank/DDBJ whole genome shotgun (WGS) entry which is preliminary data.</text>
</comment>
<organism evidence="1">
    <name type="scientific">marine sediment metagenome</name>
    <dbReference type="NCBI Taxonomy" id="412755"/>
    <lineage>
        <taxon>unclassified sequences</taxon>
        <taxon>metagenomes</taxon>
        <taxon>ecological metagenomes</taxon>
    </lineage>
</organism>
<evidence type="ECO:0000313" key="1">
    <source>
        <dbReference type="EMBL" id="GAG41381.1"/>
    </source>
</evidence>
<reference evidence="1" key="1">
    <citation type="journal article" date="2014" name="Front. Microbiol.">
        <title>High frequency of phylogenetically diverse reductive dehalogenase-homologous genes in deep subseafloor sedimentary metagenomes.</title>
        <authorList>
            <person name="Kawai M."/>
            <person name="Futagami T."/>
            <person name="Toyoda A."/>
            <person name="Takaki Y."/>
            <person name="Nishi S."/>
            <person name="Hori S."/>
            <person name="Arai W."/>
            <person name="Tsubouchi T."/>
            <person name="Morono Y."/>
            <person name="Uchiyama I."/>
            <person name="Ito T."/>
            <person name="Fujiyama A."/>
            <person name="Inagaki F."/>
            <person name="Takami H."/>
        </authorList>
    </citation>
    <scope>NUCLEOTIDE SEQUENCE</scope>
    <source>
        <strain evidence="1">Expedition CK06-06</strain>
    </source>
</reference>
<name>X0YXU7_9ZZZZ</name>